<feature type="region of interest" description="Disordered" evidence="1">
    <location>
        <begin position="1"/>
        <end position="29"/>
    </location>
</feature>
<reference evidence="2" key="1">
    <citation type="submission" date="2014-11" db="EMBL/GenBank/DDBJ databases">
        <authorList>
            <person name="Amaro Gonzalez C."/>
        </authorList>
    </citation>
    <scope>NUCLEOTIDE SEQUENCE</scope>
</reference>
<feature type="compositionally biased region" description="Polar residues" evidence="1">
    <location>
        <begin position="20"/>
        <end position="29"/>
    </location>
</feature>
<accession>A0A0E9PEV5</accession>
<reference evidence="2" key="2">
    <citation type="journal article" date="2015" name="Fish Shellfish Immunol.">
        <title>Early steps in the European eel (Anguilla anguilla)-Vibrio vulnificus interaction in the gills: Role of the RtxA13 toxin.</title>
        <authorList>
            <person name="Callol A."/>
            <person name="Pajuelo D."/>
            <person name="Ebbesson L."/>
            <person name="Teles M."/>
            <person name="MacKenzie S."/>
            <person name="Amaro C."/>
        </authorList>
    </citation>
    <scope>NUCLEOTIDE SEQUENCE</scope>
</reference>
<evidence type="ECO:0000256" key="1">
    <source>
        <dbReference type="SAM" id="MobiDB-lite"/>
    </source>
</evidence>
<name>A0A0E9PEV5_ANGAN</name>
<protein>
    <submittedName>
        <fullName evidence="2">Uncharacterized protein</fullName>
    </submittedName>
</protein>
<proteinExistence type="predicted"/>
<dbReference type="AlphaFoldDB" id="A0A0E9PEV5"/>
<organism evidence="2">
    <name type="scientific">Anguilla anguilla</name>
    <name type="common">European freshwater eel</name>
    <name type="synonym">Muraena anguilla</name>
    <dbReference type="NCBI Taxonomy" id="7936"/>
    <lineage>
        <taxon>Eukaryota</taxon>
        <taxon>Metazoa</taxon>
        <taxon>Chordata</taxon>
        <taxon>Craniata</taxon>
        <taxon>Vertebrata</taxon>
        <taxon>Euteleostomi</taxon>
        <taxon>Actinopterygii</taxon>
        <taxon>Neopterygii</taxon>
        <taxon>Teleostei</taxon>
        <taxon>Anguilliformes</taxon>
        <taxon>Anguillidae</taxon>
        <taxon>Anguilla</taxon>
    </lineage>
</organism>
<dbReference type="EMBL" id="GBXM01105411">
    <property type="protein sequence ID" value="JAH03166.1"/>
    <property type="molecule type" value="Transcribed_RNA"/>
</dbReference>
<sequence length="64" mass="7009">MNRKKTTIGPLHCARPSYIPNKNSERPSSGTQVLCSKVLLPTVPLYGLGPELQLTSPFTAVRLM</sequence>
<evidence type="ECO:0000313" key="2">
    <source>
        <dbReference type="EMBL" id="JAH03166.1"/>
    </source>
</evidence>